<dbReference type="Gene3D" id="2.40.70.10">
    <property type="entry name" value="Acid Proteases"/>
    <property type="match status" value="1"/>
</dbReference>
<evidence type="ECO:0000256" key="7">
    <source>
        <dbReference type="ARBA" id="ARBA00022842"/>
    </source>
</evidence>
<name>A0A1R3GAK8_COCAP</name>
<evidence type="ECO:0000313" key="16">
    <source>
        <dbReference type="EMBL" id="OMO55125.1"/>
    </source>
</evidence>
<dbReference type="OrthoDB" id="1933597at2759"/>
<dbReference type="Gene3D" id="3.10.10.10">
    <property type="entry name" value="HIV Type 1 Reverse Transcriptase, subunit A, domain 1"/>
    <property type="match status" value="1"/>
</dbReference>
<dbReference type="Gene3D" id="3.30.420.10">
    <property type="entry name" value="Ribonuclease H-like superfamily/Ribonuclease H"/>
    <property type="match status" value="1"/>
</dbReference>
<dbReference type="Proteomes" id="UP000188268">
    <property type="component" value="Unassembled WGS sequence"/>
</dbReference>
<keyword evidence="10 16" id="KW-0695">RNA-directed DNA polymerase</keyword>
<dbReference type="InterPro" id="IPR001584">
    <property type="entry name" value="Integrase_cat-core"/>
</dbReference>
<dbReference type="PANTHER" id="PTHR37984:SF5">
    <property type="entry name" value="PROTEIN NYNRIN-LIKE"/>
    <property type="match status" value="1"/>
</dbReference>
<keyword evidence="3" id="KW-0548">Nucleotidyltransferase</keyword>
<dbReference type="InterPro" id="IPR050951">
    <property type="entry name" value="Retrovirus_Pol_polyprotein"/>
</dbReference>
<dbReference type="InterPro" id="IPR036397">
    <property type="entry name" value="RNaseH_sf"/>
</dbReference>
<dbReference type="EMBL" id="AWWV01014765">
    <property type="protein sequence ID" value="OMO55125.1"/>
    <property type="molecule type" value="Genomic_DNA"/>
</dbReference>
<feature type="domain" description="Integrase catalytic" evidence="15">
    <location>
        <begin position="1120"/>
        <end position="1284"/>
    </location>
</feature>
<dbReference type="Gramene" id="OMO55125">
    <property type="protein sequence ID" value="OMO55125"/>
    <property type="gene ID" value="CCACVL1_27381"/>
</dbReference>
<feature type="coiled-coil region" evidence="12">
    <location>
        <begin position="1305"/>
        <end position="1332"/>
    </location>
</feature>
<dbReference type="CDD" id="cd00303">
    <property type="entry name" value="retropepsin_like"/>
    <property type="match status" value="1"/>
</dbReference>
<keyword evidence="4" id="KW-0540">Nuclease</keyword>
<evidence type="ECO:0000256" key="2">
    <source>
        <dbReference type="ARBA" id="ARBA00022679"/>
    </source>
</evidence>
<evidence type="ECO:0000256" key="3">
    <source>
        <dbReference type="ARBA" id="ARBA00022695"/>
    </source>
</evidence>
<keyword evidence="7" id="KW-0460">Magnesium</keyword>
<keyword evidence="6" id="KW-0378">Hydrolase</keyword>
<dbReference type="InterPro" id="IPR043502">
    <property type="entry name" value="DNA/RNA_pol_sf"/>
</dbReference>
<evidence type="ECO:0000256" key="11">
    <source>
        <dbReference type="ARBA" id="ARBA00023268"/>
    </source>
</evidence>
<dbReference type="PANTHER" id="PTHR37984">
    <property type="entry name" value="PROTEIN CBG26694"/>
    <property type="match status" value="1"/>
</dbReference>
<dbReference type="Gene3D" id="1.10.340.70">
    <property type="match status" value="1"/>
</dbReference>
<dbReference type="SUPFAM" id="SSF56672">
    <property type="entry name" value="DNA/RNA polymerases"/>
    <property type="match status" value="1"/>
</dbReference>
<keyword evidence="12" id="KW-0175">Coiled coil</keyword>
<dbReference type="InterPro" id="IPR012337">
    <property type="entry name" value="RNaseH-like_sf"/>
</dbReference>
<keyword evidence="8" id="KW-0694">RNA-binding</keyword>
<evidence type="ECO:0000256" key="4">
    <source>
        <dbReference type="ARBA" id="ARBA00022722"/>
    </source>
</evidence>
<dbReference type="CDD" id="cd09274">
    <property type="entry name" value="RNase_HI_RT_Ty3"/>
    <property type="match status" value="1"/>
</dbReference>
<dbReference type="InterPro" id="IPR001969">
    <property type="entry name" value="Aspartic_peptidase_AS"/>
</dbReference>
<keyword evidence="11" id="KW-0511">Multifunctional enzyme</keyword>
<organism evidence="16 17">
    <name type="scientific">Corchorus capsularis</name>
    <name type="common">Jute</name>
    <dbReference type="NCBI Taxonomy" id="210143"/>
    <lineage>
        <taxon>Eukaryota</taxon>
        <taxon>Viridiplantae</taxon>
        <taxon>Streptophyta</taxon>
        <taxon>Embryophyta</taxon>
        <taxon>Tracheophyta</taxon>
        <taxon>Spermatophyta</taxon>
        <taxon>Magnoliopsida</taxon>
        <taxon>eudicotyledons</taxon>
        <taxon>Gunneridae</taxon>
        <taxon>Pentapetalae</taxon>
        <taxon>rosids</taxon>
        <taxon>malvids</taxon>
        <taxon>Malvales</taxon>
        <taxon>Malvaceae</taxon>
        <taxon>Grewioideae</taxon>
        <taxon>Apeibeae</taxon>
        <taxon>Corchorus</taxon>
    </lineage>
</organism>
<dbReference type="PROSITE" id="PS50878">
    <property type="entry name" value="RT_POL"/>
    <property type="match status" value="1"/>
</dbReference>
<evidence type="ECO:0000256" key="13">
    <source>
        <dbReference type="SAM" id="MobiDB-lite"/>
    </source>
</evidence>
<dbReference type="InterPro" id="IPR041577">
    <property type="entry name" value="RT_RNaseH_2"/>
</dbReference>
<reference evidence="16 17" key="1">
    <citation type="submission" date="2013-09" db="EMBL/GenBank/DDBJ databases">
        <title>Corchorus capsularis genome sequencing.</title>
        <authorList>
            <person name="Alam M."/>
            <person name="Haque M.S."/>
            <person name="Islam M.S."/>
            <person name="Emdad E.M."/>
            <person name="Islam M.M."/>
            <person name="Ahmed B."/>
            <person name="Halim A."/>
            <person name="Hossen Q.M.M."/>
            <person name="Hossain M.Z."/>
            <person name="Ahmed R."/>
            <person name="Khan M.M."/>
            <person name="Islam R."/>
            <person name="Rashid M.M."/>
            <person name="Khan S.A."/>
            <person name="Rahman M.S."/>
            <person name="Alam M."/>
        </authorList>
    </citation>
    <scope>NUCLEOTIDE SEQUENCE [LARGE SCALE GENOMIC DNA]</scope>
    <source>
        <strain evidence="17">cv. CVL-1</strain>
        <tissue evidence="16">Whole seedling</tissue>
    </source>
</reference>
<accession>A0A1R3GAK8</accession>
<dbReference type="InterPro" id="IPR021109">
    <property type="entry name" value="Peptidase_aspartic_dom_sf"/>
</dbReference>
<dbReference type="CDD" id="cd01647">
    <property type="entry name" value="RT_LTR"/>
    <property type="match status" value="1"/>
</dbReference>
<keyword evidence="1" id="KW-0645">Protease</keyword>
<dbReference type="GO" id="GO:0003964">
    <property type="term" value="F:RNA-directed DNA polymerase activity"/>
    <property type="evidence" value="ECO:0007669"/>
    <property type="project" value="UniProtKB-KW"/>
</dbReference>
<evidence type="ECO:0000256" key="1">
    <source>
        <dbReference type="ARBA" id="ARBA00022670"/>
    </source>
</evidence>
<dbReference type="SUPFAM" id="SSF53098">
    <property type="entry name" value="Ribonuclease H-like"/>
    <property type="match status" value="1"/>
</dbReference>
<evidence type="ECO:0000256" key="12">
    <source>
        <dbReference type="SAM" id="Coils"/>
    </source>
</evidence>
<dbReference type="FunFam" id="3.10.10.10:FF:000007">
    <property type="entry name" value="Retrovirus-related Pol polyprotein from transposon 17.6-like Protein"/>
    <property type="match status" value="1"/>
</dbReference>
<evidence type="ECO:0000256" key="6">
    <source>
        <dbReference type="ARBA" id="ARBA00022801"/>
    </source>
</evidence>
<sequence>MAPKVEKTDTSLTEALHALTESFNTQFQELRASQIELKQALDTKLDIAIADFNKKVAFRENPPPPSLAANTYDGVLGSFPGQSSQTTTDPLFKPKTPKFFLSTFDGTNVHAWLFQAEQYFKFYSITHAQRIPMVHFFMTGEAAAWYQWMYKNNQFTDWESFARAIEIRFGPSKFLNPQSALFKLRQTGTVTQYRREYEILSNRVTGLSDEHLLNLFISGLRADIQQEVITFKPVTLAHAFELAKHIETKLFESRQTPSRAPPRAFQTPVQKPTPPASYPIRRLSPTEMQARRSKGLCFNCDEQFQPGHRCKTTPFLLLQIDDESPDPLMSLEASEVTNCPPLSSLPLPPPPPMPLVPEEETPEFQVSLYALHGIASHSCLKLTGIIQGHSFTILIDSGSTHNLVQPRLVRHLGLAVEPAPPLAVRVGNGDVLRCAGKISGLKVDLQKLVFSLDLFLLDIHGADIVLGIQWLAQLGPIFADFSLLLMSFNYHGTWVTLEGHQNTQPDPISNHELQKLAHKNHLVSAQLLTLVDSTTKLPPPSFSTELIVLINQYSKVFETPKGLPPQRPHDHHIHLLPGSAPVNVRPYRYPHHQKQDMETMIAEMLKEGIICPSTSPFSSPVLLVRKKDGTWRFCIDYRALNAITVKDRFPIPTIDELLDELHGAKVFSKIDLRAGYHQIRVADSDIHKTAFRTTDGHFEFQVMPFGLTNAPSTFQSAMNELFRPFLRKYVLVFFDDILVYSSSVSEHLKHLQQVLELLLKHQFFAKQSKCSFMQSSIDYLGHVITSEGVQVDSSKIEAITTWPQPTSVKALRGFLGLTGYYRKFVQHYATIAAPLTDLLKAKAFHWSPAATEAFLNLKRALTTTPILSFPDFLKDFEVTTDASMVAIRAVLSQEGRPLAYFSKKLCTRMRNSSTYVREMYAITEAVKKWRQYLLGRAFVIYTDQQSLRGLMEQTIQTPEQQKWLVKLLGFQYTIQYKPGSQNKVADALSRSLADEGTCLAFSVPVMTFLDDLRLYYGNDPDGKALFQQAQDPLSEFSTINGLLMRKGRIVIPDSHPLQKTLLHEFHSTLVGGHAGVTKTLARLSANFWWKGLRKTVREFVAECQVCQEVKYLTSKPQGLLAPLPIPSQVWQDLAMDFITNLPSSKGKETIWVVVDRLTKYAHFIALPSHITAPALASVFSKEVGRLHGYPRSIVSDRDPLFLNNFWKELFRLQGTQLQMSSAYHPQTDDQSEVLNRCLETYLRAFTSENPKQWAHILHWAEWSYNTSLHSATGMTPFEGLYGHPPPTITSYIPGETQNAQLDNSVIERQTLLKRLKANLAQAQNRMTMQADRKRIEKHFFEGEWVLVKLQPYRKRSVAQRPCQKLAKSTSQTQKLPGNALRISNRATQTSTLRTRLSKKETAMLRAHLLQQYKFQAQG</sequence>
<dbReference type="InterPro" id="IPR041588">
    <property type="entry name" value="Integrase_H2C2"/>
</dbReference>
<dbReference type="Pfam" id="PF00078">
    <property type="entry name" value="RVT_1"/>
    <property type="match status" value="1"/>
</dbReference>
<protein>
    <submittedName>
        <fullName evidence="16">Reverse transcriptase</fullName>
    </submittedName>
</protein>
<dbReference type="FunFam" id="3.30.70.270:FF:000020">
    <property type="entry name" value="Transposon Tf2-6 polyprotein-like Protein"/>
    <property type="match status" value="1"/>
</dbReference>
<feature type="domain" description="Reverse transcriptase" evidence="14">
    <location>
        <begin position="605"/>
        <end position="784"/>
    </location>
</feature>
<dbReference type="GO" id="GO:0006508">
    <property type="term" value="P:proteolysis"/>
    <property type="evidence" value="ECO:0007669"/>
    <property type="project" value="UniProtKB-KW"/>
</dbReference>
<dbReference type="Pfam" id="PF17919">
    <property type="entry name" value="RT_RNaseH_2"/>
    <property type="match status" value="1"/>
</dbReference>
<dbReference type="GO" id="GO:0003723">
    <property type="term" value="F:RNA binding"/>
    <property type="evidence" value="ECO:0007669"/>
    <property type="project" value="UniProtKB-KW"/>
</dbReference>
<evidence type="ECO:0000256" key="8">
    <source>
        <dbReference type="ARBA" id="ARBA00022884"/>
    </source>
</evidence>
<dbReference type="GO" id="GO:0004190">
    <property type="term" value="F:aspartic-type endopeptidase activity"/>
    <property type="evidence" value="ECO:0007669"/>
    <property type="project" value="InterPro"/>
</dbReference>
<keyword evidence="5" id="KW-0255">Endonuclease</keyword>
<dbReference type="GO" id="GO:0004519">
    <property type="term" value="F:endonuclease activity"/>
    <property type="evidence" value="ECO:0007669"/>
    <property type="project" value="UniProtKB-KW"/>
</dbReference>
<dbReference type="OMA" id="QPRDWNP"/>
<gene>
    <name evidence="16" type="ORF">CCACVL1_27381</name>
</gene>
<keyword evidence="2" id="KW-0808">Transferase</keyword>
<dbReference type="PROSITE" id="PS50994">
    <property type="entry name" value="INTEGRASE"/>
    <property type="match status" value="1"/>
</dbReference>
<feature type="region of interest" description="Disordered" evidence="13">
    <location>
        <begin position="252"/>
        <end position="281"/>
    </location>
</feature>
<dbReference type="PROSITE" id="PS00141">
    <property type="entry name" value="ASP_PROTEASE"/>
    <property type="match status" value="1"/>
</dbReference>
<evidence type="ECO:0000256" key="10">
    <source>
        <dbReference type="ARBA" id="ARBA00022918"/>
    </source>
</evidence>
<evidence type="ECO:0000259" key="14">
    <source>
        <dbReference type="PROSITE" id="PS50878"/>
    </source>
</evidence>
<keyword evidence="9" id="KW-0229">DNA integration</keyword>
<evidence type="ECO:0000256" key="9">
    <source>
        <dbReference type="ARBA" id="ARBA00022908"/>
    </source>
</evidence>
<dbReference type="Pfam" id="PF08284">
    <property type="entry name" value="RVP_2"/>
    <property type="match status" value="1"/>
</dbReference>
<dbReference type="SUPFAM" id="SSF50630">
    <property type="entry name" value="Acid proteases"/>
    <property type="match status" value="1"/>
</dbReference>
<evidence type="ECO:0000256" key="5">
    <source>
        <dbReference type="ARBA" id="ARBA00022759"/>
    </source>
</evidence>
<dbReference type="Pfam" id="PF03732">
    <property type="entry name" value="Retrotrans_gag"/>
    <property type="match status" value="1"/>
</dbReference>
<dbReference type="Pfam" id="PF17921">
    <property type="entry name" value="Integrase_H2C2"/>
    <property type="match status" value="1"/>
</dbReference>
<evidence type="ECO:0000259" key="15">
    <source>
        <dbReference type="PROSITE" id="PS50994"/>
    </source>
</evidence>
<dbReference type="Gene3D" id="3.30.70.270">
    <property type="match status" value="2"/>
</dbReference>
<dbReference type="InterPro" id="IPR043128">
    <property type="entry name" value="Rev_trsase/Diguanyl_cyclase"/>
</dbReference>
<dbReference type="STRING" id="210143.A0A1R3GAK8"/>
<dbReference type="InterPro" id="IPR005162">
    <property type="entry name" value="Retrotrans_gag_dom"/>
</dbReference>
<dbReference type="InterPro" id="IPR000477">
    <property type="entry name" value="RT_dom"/>
</dbReference>
<dbReference type="GO" id="GO:0015074">
    <property type="term" value="P:DNA integration"/>
    <property type="evidence" value="ECO:0007669"/>
    <property type="project" value="UniProtKB-KW"/>
</dbReference>
<evidence type="ECO:0000313" key="17">
    <source>
        <dbReference type="Proteomes" id="UP000188268"/>
    </source>
</evidence>
<keyword evidence="17" id="KW-1185">Reference proteome</keyword>
<dbReference type="FunFam" id="1.10.340.70:FF:000001">
    <property type="entry name" value="Retrovirus-related Pol polyprotein from transposon gypsy-like Protein"/>
    <property type="match status" value="1"/>
</dbReference>
<proteinExistence type="predicted"/>
<comment type="caution">
    <text evidence="16">The sequence shown here is derived from an EMBL/GenBank/DDBJ whole genome shotgun (WGS) entry which is preliminary data.</text>
</comment>